<feature type="compositionally biased region" description="Polar residues" evidence="1">
    <location>
        <begin position="896"/>
        <end position="905"/>
    </location>
</feature>
<dbReference type="AlphaFoldDB" id="L0B0I9"/>
<organism evidence="3 4">
    <name type="scientific">Theileria equi strain WA</name>
    <dbReference type="NCBI Taxonomy" id="1537102"/>
    <lineage>
        <taxon>Eukaryota</taxon>
        <taxon>Sar</taxon>
        <taxon>Alveolata</taxon>
        <taxon>Apicomplexa</taxon>
        <taxon>Aconoidasida</taxon>
        <taxon>Piroplasmida</taxon>
        <taxon>Theileriidae</taxon>
        <taxon>Theileria</taxon>
    </lineage>
</organism>
<feature type="region of interest" description="Disordered" evidence="1">
    <location>
        <begin position="116"/>
        <end position="136"/>
    </location>
</feature>
<keyword evidence="2" id="KW-0812">Transmembrane</keyword>
<feature type="region of interest" description="Disordered" evidence="1">
    <location>
        <begin position="919"/>
        <end position="939"/>
    </location>
</feature>
<feature type="compositionally biased region" description="Low complexity" evidence="1">
    <location>
        <begin position="921"/>
        <end position="939"/>
    </location>
</feature>
<accession>L0B0I9</accession>
<protein>
    <submittedName>
        <fullName evidence="3">Uncharacterized protein</fullName>
    </submittedName>
</protein>
<evidence type="ECO:0000256" key="1">
    <source>
        <dbReference type="SAM" id="MobiDB-lite"/>
    </source>
</evidence>
<evidence type="ECO:0000313" key="3">
    <source>
        <dbReference type="EMBL" id="AFZ81008.1"/>
    </source>
</evidence>
<dbReference type="STRING" id="1537102.L0B0I9"/>
<feature type="compositionally biased region" description="Polar residues" evidence="1">
    <location>
        <begin position="677"/>
        <end position="689"/>
    </location>
</feature>
<dbReference type="Proteomes" id="UP000031512">
    <property type="component" value="Chromosome 3"/>
</dbReference>
<feature type="region of interest" description="Disordered" evidence="1">
    <location>
        <begin position="676"/>
        <end position="741"/>
    </location>
</feature>
<dbReference type="EMBL" id="CP001670">
    <property type="protein sequence ID" value="AFZ81008.1"/>
    <property type="molecule type" value="Genomic_DNA"/>
</dbReference>
<feature type="compositionally biased region" description="Polar residues" evidence="1">
    <location>
        <begin position="463"/>
        <end position="504"/>
    </location>
</feature>
<feature type="compositionally biased region" description="Basic and acidic residues" evidence="1">
    <location>
        <begin position="348"/>
        <end position="359"/>
    </location>
</feature>
<feature type="region of interest" description="Disordered" evidence="1">
    <location>
        <begin position="337"/>
        <end position="401"/>
    </location>
</feature>
<keyword evidence="2" id="KW-0472">Membrane</keyword>
<feature type="transmembrane region" description="Helical" evidence="2">
    <location>
        <begin position="946"/>
        <end position="968"/>
    </location>
</feature>
<evidence type="ECO:0000256" key="2">
    <source>
        <dbReference type="SAM" id="Phobius"/>
    </source>
</evidence>
<feature type="compositionally biased region" description="Low complexity" evidence="1">
    <location>
        <begin position="812"/>
        <end position="829"/>
    </location>
</feature>
<dbReference type="GeneID" id="15805574"/>
<sequence>MTITLVIDIHNKCTRVKCKCKGGAGSKISVKAGTVSDTDFRYCKHHSRIFVIQNLNYDGKDLTTTDEGGPELTRQHTGIKDIHTYYSAKYDEGKDYIDKPLLLRIKDDKGEHWYYNSDADNKDEDDGERKGKPNTRWKKIDGGERDFYDKYDNPTPTFRERFNDLTCKLFNLHSVNIYEDRSYSCPCGSINVNVVENEGSGIPGHTKYKHEYGTGVNFARYKDTALKFKYEGNYGEFSLDKDTPHLTVYYSEEDKERERPLLMDVYAFGNTPISLFNIGKTDNSEWSVIFGEDSLPTLSGHELEKKLKELTCKFFKSADINDYCKKEWCRNDLGLQCRNGNEEEEPEQPERKEPLRSESPDVGLDQTGAGEKDESSDKEEDSLTQGAPGLPGGPSGSEGLFSKELWDTVGAAAGTVLTASGSVVGKSIVAGALGTVGLGAALELAKTVLNTSVNAAAPKAPQVDSTNSGTTNASDASQPQNQGTSSLSTIEGPTTGQQLHNVENPTEEHSEVKPEVVIVPKNKVENESEHATERENEGRSPQPKDDKNSENSVPGPKKPQEPETKDDGVEVAGETPGQDGSRPVSGKSGGPDKLSGLGEESLNNIYTGFPSSRSTTYGGYVVYENYDREKYGGISPVIVDIPITTTTPLIFTSQTQSLLTAEPTAFTPLTLYVNPPLHNSTAPKDSQQGGPQGTLPEDQNQDGPSKPEQAADNSQGVDTLPGGGQDIGGQVRIGNTNLQPSDKDVKIQNIYGENGLATFNDNGTIFAVLGAPAGYGDGDPNESGGTNSEGPVVPTPKAAEPSQPAGRTVGDPQPTTPTEGPTPQQPKEQYQALSTDSDPHGSGICGTPVTASQELQAPSSATGPTAGGELPPGSASTDGDSGSDQGTTQETPPPDSTSLTQQLGSSDLNHNTEAQAYHGASDSISGTSGPASSSVSSKNPTDIKTISIITSSVLAASGSLTGFGWWMFKRSKGDPWVRQI</sequence>
<proteinExistence type="predicted"/>
<name>L0B0I9_THEEQ</name>
<feature type="region of interest" description="Disordered" evidence="1">
    <location>
        <begin position="458"/>
        <end position="599"/>
    </location>
</feature>
<reference evidence="3 4" key="1">
    <citation type="journal article" date="2012" name="BMC Genomics">
        <title>Comparative genomic analysis and phylogenetic position of Theileria equi.</title>
        <authorList>
            <person name="Kappmeyer L.S."/>
            <person name="Thiagarajan M."/>
            <person name="Herndon D.R."/>
            <person name="Ramsay J.D."/>
            <person name="Caler E."/>
            <person name="Djikeng A."/>
            <person name="Gillespie J.J."/>
            <person name="Lau A.O."/>
            <person name="Roalson E.H."/>
            <person name="Silva J.C."/>
            <person name="Silva M.G."/>
            <person name="Suarez C.E."/>
            <person name="Ueti M.W."/>
            <person name="Nene V.M."/>
            <person name="Mealey R.H."/>
            <person name="Knowles D.P."/>
            <person name="Brayton K.A."/>
        </authorList>
    </citation>
    <scope>NUCLEOTIDE SEQUENCE [LARGE SCALE GENOMIC DNA]</scope>
    <source>
        <strain evidence="3 4">WA</strain>
    </source>
</reference>
<feature type="compositionally biased region" description="Basic and acidic residues" evidence="1">
    <location>
        <begin position="558"/>
        <end position="568"/>
    </location>
</feature>
<dbReference type="VEuPathDB" id="PiroplasmaDB:BEWA_004160"/>
<keyword evidence="2" id="KW-1133">Transmembrane helix</keyword>
<evidence type="ECO:0000313" key="4">
    <source>
        <dbReference type="Proteomes" id="UP000031512"/>
    </source>
</evidence>
<dbReference type="eggNOG" id="KOG1366">
    <property type="taxonomic scope" value="Eukaryota"/>
</dbReference>
<keyword evidence="4" id="KW-1185">Reference proteome</keyword>
<dbReference type="KEGG" id="beq:BEWA_004160"/>
<feature type="compositionally biased region" description="Basic and acidic residues" evidence="1">
    <location>
        <begin position="522"/>
        <end position="549"/>
    </location>
</feature>
<feature type="compositionally biased region" description="Low complexity" evidence="1">
    <location>
        <begin position="876"/>
        <end position="889"/>
    </location>
</feature>
<feature type="compositionally biased region" description="Polar residues" evidence="1">
    <location>
        <begin position="849"/>
        <end position="863"/>
    </location>
</feature>
<gene>
    <name evidence="3" type="ORF">BEWA_004160</name>
</gene>
<feature type="region of interest" description="Disordered" evidence="1">
    <location>
        <begin position="776"/>
        <end position="905"/>
    </location>
</feature>
<dbReference type="RefSeq" id="XP_004830674.1">
    <property type="nucleotide sequence ID" value="XM_004830617.1"/>
</dbReference>